<dbReference type="InterPro" id="IPR036388">
    <property type="entry name" value="WH-like_DNA-bd_sf"/>
</dbReference>
<dbReference type="CDD" id="cd06171">
    <property type="entry name" value="Sigma70_r4"/>
    <property type="match status" value="1"/>
</dbReference>
<dbReference type="EMBL" id="CP116968">
    <property type="protein sequence ID" value="WNM64128.1"/>
    <property type="molecule type" value="Genomic_DNA"/>
</dbReference>
<evidence type="ECO:0000256" key="3">
    <source>
        <dbReference type="ARBA" id="ARBA00023082"/>
    </source>
</evidence>
<evidence type="ECO:0000259" key="6">
    <source>
        <dbReference type="Pfam" id="PF04542"/>
    </source>
</evidence>
<dbReference type="GO" id="GO:0016987">
    <property type="term" value="F:sigma factor activity"/>
    <property type="evidence" value="ECO:0007669"/>
    <property type="project" value="UniProtKB-KW"/>
</dbReference>
<dbReference type="InterPro" id="IPR013325">
    <property type="entry name" value="RNA_pol_sigma_r2"/>
</dbReference>
<dbReference type="AlphaFoldDB" id="A0AA96GRT1"/>
<dbReference type="InterPro" id="IPR007627">
    <property type="entry name" value="RNA_pol_sigma70_r2"/>
</dbReference>
<dbReference type="KEGG" id="nneo:PQG83_10340"/>
<accession>A0AA96GRT1</accession>
<evidence type="ECO:0000256" key="2">
    <source>
        <dbReference type="ARBA" id="ARBA00023015"/>
    </source>
</evidence>
<dbReference type="Proteomes" id="UP001302494">
    <property type="component" value="Chromosome"/>
</dbReference>
<feature type="domain" description="RNA polymerase sigma factor 70 region 4 type 2" evidence="7">
    <location>
        <begin position="193"/>
        <end position="243"/>
    </location>
</feature>
<dbReference type="RefSeq" id="WP_312749086.1">
    <property type="nucleotide sequence ID" value="NZ_CP116968.1"/>
</dbReference>
<name>A0AA96GRT1_9BACT</name>
<dbReference type="PANTHER" id="PTHR43133:SF53">
    <property type="entry name" value="ECF RNA POLYMERASE SIGMA-E FACTOR"/>
    <property type="match status" value="1"/>
</dbReference>
<proteinExistence type="inferred from homology"/>
<dbReference type="SUPFAM" id="SSF88659">
    <property type="entry name" value="Sigma3 and sigma4 domains of RNA polymerase sigma factors"/>
    <property type="match status" value="1"/>
</dbReference>
<dbReference type="GO" id="GO:0003677">
    <property type="term" value="F:DNA binding"/>
    <property type="evidence" value="ECO:0007669"/>
    <property type="project" value="InterPro"/>
</dbReference>
<evidence type="ECO:0000313" key="8">
    <source>
        <dbReference type="EMBL" id="WNM64128.1"/>
    </source>
</evidence>
<organism evidence="8 9">
    <name type="scientific">Candidatus Nitrospira neomarina</name>
    <dbReference type="NCBI Taxonomy" id="3020899"/>
    <lineage>
        <taxon>Bacteria</taxon>
        <taxon>Pseudomonadati</taxon>
        <taxon>Nitrospirota</taxon>
        <taxon>Nitrospiria</taxon>
        <taxon>Nitrospirales</taxon>
        <taxon>Nitrospiraceae</taxon>
        <taxon>Nitrospira</taxon>
    </lineage>
</organism>
<keyword evidence="4" id="KW-0804">Transcription</keyword>
<evidence type="ECO:0000256" key="4">
    <source>
        <dbReference type="ARBA" id="ARBA00023163"/>
    </source>
</evidence>
<dbReference type="SUPFAM" id="SSF88946">
    <property type="entry name" value="Sigma2 domain of RNA polymerase sigma factors"/>
    <property type="match status" value="1"/>
</dbReference>
<feature type="domain" description="RNA polymerase sigma-70 region 2" evidence="6">
    <location>
        <begin position="68"/>
        <end position="129"/>
    </location>
</feature>
<dbReference type="GO" id="GO:0006352">
    <property type="term" value="P:DNA-templated transcription initiation"/>
    <property type="evidence" value="ECO:0007669"/>
    <property type="project" value="InterPro"/>
</dbReference>
<comment type="similarity">
    <text evidence="1">Belongs to the sigma-70 factor family. ECF subfamily.</text>
</comment>
<reference evidence="8 9" key="1">
    <citation type="submission" date="2023-01" db="EMBL/GenBank/DDBJ databases">
        <title>Cultivation and genomic characterization of new, ubiquitous marine nitrite-oxidizing bacteria from the Nitrospirales.</title>
        <authorList>
            <person name="Mueller A.J."/>
            <person name="Daebeler A."/>
            <person name="Herbold C.W."/>
            <person name="Kirkegaard R.H."/>
            <person name="Daims H."/>
        </authorList>
    </citation>
    <scope>NUCLEOTIDE SEQUENCE [LARGE SCALE GENOMIC DNA]</scope>
    <source>
        <strain evidence="8 9">DK</strain>
    </source>
</reference>
<dbReference type="InterPro" id="IPR014284">
    <property type="entry name" value="RNA_pol_sigma-70_dom"/>
</dbReference>
<keyword evidence="9" id="KW-1185">Reference proteome</keyword>
<dbReference type="Gene3D" id="1.10.10.10">
    <property type="entry name" value="Winged helix-like DNA-binding domain superfamily/Winged helix DNA-binding domain"/>
    <property type="match status" value="1"/>
</dbReference>
<dbReference type="InterPro" id="IPR039425">
    <property type="entry name" value="RNA_pol_sigma-70-like"/>
</dbReference>
<dbReference type="InterPro" id="IPR013249">
    <property type="entry name" value="RNA_pol_sigma70_r4_t2"/>
</dbReference>
<evidence type="ECO:0000259" key="7">
    <source>
        <dbReference type="Pfam" id="PF08281"/>
    </source>
</evidence>
<evidence type="ECO:0000256" key="5">
    <source>
        <dbReference type="SAM" id="MobiDB-lite"/>
    </source>
</evidence>
<protein>
    <submittedName>
        <fullName evidence="8">Sigma-70 family RNA polymerase sigma factor</fullName>
    </submittedName>
</protein>
<dbReference type="InterPro" id="IPR013324">
    <property type="entry name" value="RNA_pol_sigma_r3/r4-like"/>
</dbReference>
<dbReference type="Gene3D" id="1.10.1740.10">
    <property type="match status" value="1"/>
</dbReference>
<dbReference type="Pfam" id="PF04542">
    <property type="entry name" value="Sigma70_r2"/>
    <property type="match status" value="1"/>
</dbReference>
<dbReference type="PANTHER" id="PTHR43133">
    <property type="entry name" value="RNA POLYMERASE ECF-TYPE SIGMA FACTO"/>
    <property type="match status" value="1"/>
</dbReference>
<evidence type="ECO:0000313" key="9">
    <source>
        <dbReference type="Proteomes" id="UP001302494"/>
    </source>
</evidence>
<sequence>MNTAMANCVDVLPVVQHLVDRSERLMTSVMGVEESDTSQSLVGIKAGSAEAILVEAIKRGEEHAFSELVERFHSPLLRVAMTFVHCEAVAEEVVQDTWVAVLEGIHRFEGRSSLKTWMFRILMNRAKTQGVRESRYVEFPGKSDGTEQGGAESFENMIALGGEAWPGSCLNRTSSQPDVPADQQIMNKELIHRIAGAIHRLPAMQRKVILLRDVEGFESEEVCSMLNLSDTNQRVLLHRARTKVREALQPYMEQSDPEPLDPWPLKQCA</sequence>
<keyword evidence="2" id="KW-0805">Transcription regulation</keyword>
<gene>
    <name evidence="8" type="ORF">PQG83_10340</name>
</gene>
<feature type="region of interest" description="Disordered" evidence="5">
    <location>
        <begin position="250"/>
        <end position="269"/>
    </location>
</feature>
<keyword evidence="3" id="KW-0731">Sigma factor</keyword>
<dbReference type="NCBIfam" id="TIGR02937">
    <property type="entry name" value="sigma70-ECF"/>
    <property type="match status" value="1"/>
</dbReference>
<evidence type="ECO:0000256" key="1">
    <source>
        <dbReference type="ARBA" id="ARBA00010641"/>
    </source>
</evidence>
<dbReference type="Pfam" id="PF08281">
    <property type="entry name" value="Sigma70_r4_2"/>
    <property type="match status" value="1"/>
</dbReference>